<dbReference type="OrthoDB" id="9770909at2"/>
<dbReference type="EMBL" id="LT669839">
    <property type="protein sequence ID" value="SHD77349.1"/>
    <property type="molecule type" value="Genomic_DNA"/>
</dbReference>
<dbReference type="Gene3D" id="1.10.220.70">
    <property type="entry name" value="lyase"/>
    <property type="match status" value="1"/>
</dbReference>
<keyword evidence="1" id="KW-0456">Lyase</keyword>
<dbReference type="GO" id="GO:0009350">
    <property type="term" value="C:ethanolamine ammonia-lyase complex"/>
    <property type="evidence" value="ECO:0007669"/>
    <property type="project" value="TreeGrafter"/>
</dbReference>
<dbReference type="InterPro" id="IPR010628">
    <property type="entry name" value="EutB"/>
</dbReference>
<reference evidence="1 2" key="1">
    <citation type="submission" date="2016-11" db="EMBL/GenBank/DDBJ databases">
        <authorList>
            <person name="Manzoor S."/>
        </authorList>
    </citation>
    <scope>NUCLEOTIDE SEQUENCE [LARGE SCALE GENOMIC DNA]</scope>
    <source>
        <strain evidence="1">Clostridium ultunense strain Esp</strain>
    </source>
</reference>
<accession>A0A1M4PPF0</accession>
<dbReference type="EC" id="4.3.1.7" evidence="1"/>
<sequence length="141" mass="15907">MRLKTKLFGTVYQFKDIKEVLAKANEERSGDRLAGIAAKSVTEMIAAKEVLSNLTLKDLRNNSIVPYEEDEVTRVIQDLVNEKIYNQVKNRTVAELREWILDTKTRTSDIRRISRGLMEAIKKGAPAGMIFQSIAGTHGDI</sequence>
<dbReference type="AlphaFoldDB" id="A0A1M4PPF0"/>
<name>A0A1M4PPF0_9FIRM</name>
<organism evidence="1 2">
    <name type="scientific">[Clostridium] ultunense Esp</name>
    <dbReference type="NCBI Taxonomy" id="1288971"/>
    <lineage>
        <taxon>Bacteria</taxon>
        <taxon>Bacillati</taxon>
        <taxon>Bacillota</taxon>
        <taxon>Tissierellia</taxon>
        <taxon>Tissierellales</taxon>
        <taxon>Tepidimicrobiaceae</taxon>
        <taxon>Schnuerera</taxon>
    </lineage>
</organism>
<dbReference type="PANTHER" id="PTHR39329:SF1">
    <property type="entry name" value="ETHANOLAMINE AMMONIA-LYASE LARGE SUBUNIT"/>
    <property type="match status" value="1"/>
</dbReference>
<dbReference type="GO" id="GO:0046336">
    <property type="term" value="P:ethanolamine catabolic process"/>
    <property type="evidence" value="ECO:0007669"/>
    <property type="project" value="TreeGrafter"/>
</dbReference>
<dbReference type="InterPro" id="IPR044941">
    <property type="entry name" value="EutB_N_sf"/>
</dbReference>
<dbReference type="GO" id="GO:0008851">
    <property type="term" value="F:ethanolamine ammonia-lyase activity"/>
    <property type="evidence" value="ECO:0007669"/>
    <property type="project" value="UniProtKB-EC"/>
</dbReference>
<keyword evidence="2" id="KW-1185">Reference proteome</keyword>
<dbReference type="GO" id="GO:0005829">
    <property type="term" value="C:cytosol"/>
    <property type="evidence" value="ECO:0007669"/>
    <property type="project" value="TreeGrafter"/>
</dbReference>
<dbReference type="PANTHER" id="PTHR39329">
    <property type="entry name" value="ETHANOLAMINE AMMONIA-LYASE HEAVY CHAIN"/>
    <property type="match status" value="1"/>
</dbReference>
<dbReference type="Proteomes" id="UP000245423">
    <property type="component" value="Chromosome 1"/>
</dbReference>
<dbReference type="GO" id="GO:0006520">
    <property type="term" value="P:amino acid metabolic process"/>
    <property type="evidence" value="ECO:0007669"/>
    <property type="project" value="InterPro"/>
</dbReference>
<dbReference type="Gene3D" id="2.30.170.30">
    <property type="entry name" value="ethanolamine ammonia-lyase heavy chain domain like"/>
    <property type="match status" value="1"/>
</dbReference>
<proteinExistence type="predicted"/>
<gene>
    <name evidence="1" type="ORF">CUESP1_1992</name>
</gene>
<evidence type="ECO:0000313" key="1">
    <source>
        <dbReference type="EMBL" id="SHD77349.1"/>
    </source>
</evidence>
<evidence type="ECO:0000313" key="2">
    <source>
        <dbReference type="Proteomes" id="UP000245423"/>
    </source>
</evidence>
<protein>
    <submittedName>
        <fullName evidence="1">Ethanolamine ammonia-lyase, large subunit, heavy chain</fullName>
        <ecNumber evidence="1">4.3.1.7</ecNumber>
    </submittedName>
</protein>
<dbReference type="InterPro" id="IPR044939">
    <property type="entry name" value="EutB_dom_2_sf"/>
</dbReference>
<dbReference type="Pfam" id="PF06751">
    <property type="entry name" value="EutB"/>
    <property type="match status" value="1"/>
</dbReference>